<dbReference type="InterPro" id="IPR011004">
    <property type="entry name" value="Trimer_LpxA-like_sf"/>
</dbReference>
<keyword evidence="6" id="KW-1185">Reference proteome</keyword>
<dbReference type="Gene3D" id="2.160.10.10">
    <property type="entry name" value="Hexapeptide repeat proteins"/>
    <property type="match status" value="1"/>
</dbReference>
<organism evidence="5 6">
    <name type="scientific">Dokdonia pacifica</name>
    <dbReference type="NCBI Taxonomy" id="1627892"/>
    <lineage>
        <taxon>Bacteria</taxon>
        <taxon>Pseudomonadati</taxon>
        <taxon>Bacteroidota</taxon>
        <taxon>Flavobacteriia</taxon>
        <taxon>Flavobacteriales</taxon>
        <taxon>Flavobacteriaceae</taxon>
        <taxon>Dokdonia</taxon>
    </lineage>
</organism>
<dbReference type="PANTHER" id="PTHR23416:SF23">
    <property type="entry name" value="ACETYLTRANSFERASE C18B11.09C-RELATED"/>
    <property type="match status" value="1"/>
</dbReference>
<evidence type="ECO:0000256" key="1">
    <source>
        <dbReference type="ARBA" id="ARBA00007274"/>
    </source>
</evidence>
<evidence type="ECO:0000256" key="3">
    <source>
        <dbReference type="ARBA" id="ARBA00022737"/>
    </source>
</evidence>
<dbReference type="NCBIfam" id="NF007797">
    <property type="entry name" value="PRK10502.1"/>
    <property type="match status" value="1"/>
</dbReference>
<dbReference type="PROSITE" id="PS00101">
    <property type="entry name" value="HEXAPEP_TRANSFERASES"/>
    <property type="match status" value="1"/>
</dbReference>
<sequence length="181" mass="20462">MKYQNLDQYKTPSDFRGKSKLTVQLWWIVQAILFRCSPQFLYGWRRFLLRSFGAKIGKDVIIRPTARITYPWKLTIGDYSWIGDDVVLYTLGEIEIGAHAVISQKGYICTGTHDYESADFRIYAQKITIEEKCWLATDTYVAPGVTIGAGTVVGARSSVFKDLPSGKICIGNPAKPIRDRV</sequence>
<proteinExistence type="inferred from homology"/>
<gene>
    <name evidence="5" type="ORF">SAMN06265376_1011049</name>
</gene>
<dbReference type="EMBL" id="FZNY01000001">
    <property type="protein sequence ID" value="SNR45566.1"/>
    <property type="molecule type" value="Genomic_DNA"/>
</dbReference>
<protein>
    <submittedName>
        <fullName evidence="5">Putative colanic acid biosynthesis acetyltransferase WcaF</fullName>
    </submittedName>
</protein>
<evidence type="ECO:0000313" key="5">
    <source>
        <dbReference type="EMBL" id="SNR45566.1"/>
    </source>
</evidence>
<dbReference type="GO" id="GO:0008374">
    <property type="term" value="F:O-acyltransferase activity"/>
    <property type="evidence" value="ECO:0007669"/>
    <property type="project" value="TreeGrafter"/>
</dbReference>
<dbReference type="InterPro" id="IPR001451">
    <property type="entry name" value="Hexapep"/>
</dbReference>
<evidence type="ECO:0000313" key="6">
    <source>
        <dbReference type="Proteomes" id="UP000198379"/>
    </source>
</evidence>
<dbReference type="SUPFAM" id="SSF51161">
    <property type="entry name" value="Trimeric LpxA-like enzymes"/>
    <property type="match status" value="1"/>
</dbReference>
<reference evidence="5 6" key="1">
    <citation type="submission" date="2017-06" db="EMBL/GenBank/DDBJ databases">
        <authorList>
            <person name="Kim H.J."/>
            <person name="Triplett B.A."/>
        </authorList>
    </citation>
    <scope>NUCLEOTIDE SEQUENCE [LARGE SCALE GENOMIC DNA]</scope>
    <source>
        <strain evidence="5 6">DSM 25597</strain>
    </source>
</reference>
<dbReference type="RefSeq" id="WP_089370344.1">
    <property type="nucleotide sequence ID" value="NZ_BMEP01000003.1"/>
</dbReference>
<dbReference type="AlphaFoldDB" id="A0A238WG42"/>
<keyword evidence="3" id="KW-0677">Repeat</keyword>
<dbReference type="CDD" id="cd05825">
    <property type="entry name" value="LbH_wcaF_like"/>
    <property type="match status" value="1"/>
</dbReference>
<dbReference type="GO" id="GO:0005829">
    <property type="term" value="C:cytosol"/>
    <property type="evidence" value="ECO:0007669"/>
    <property type="project" value="TreeGrafter"/>
</dbReference>
<dbReference type="InterPro" id="IPR018357">
    <property type="entry name" value="Hexapep_transf_CS"/>
</dbReference>
<keyword evidence="4" id="KW-0012">Acyltransferase</keyword>
<dbReference type="PANTHER" id="PTHR23416">
    <property type="entry name" value="SIALIC ACID SYNTHASE-RELATED"/>
    <property type="match status" value="1"/>
</dbReference>
<keyword evidence="2 5" id="KW-0808">Transferase</keyword>
<comment type="similarity">
    <text evidence="1">Belongs to the transferase hexapeptide repeat family.</text>
</comment>
<dbReference type="Pfam" id="PF00132">
    <property type="entry name" value="Hexapep"/>
    <property type="match status" value="1"/>
</dbReference>
<dbReference type="OrthoDB" id="9814490at2"/>
<evidence type="ECO:0000256" key="2">
    <source>
        <dbReference type="ARBA" id="ARBA00022679"/>
    </source>
</evidence>
<dbReference type="InterPro" id="IPR051159">
    <property type="entry name" value="Hexapeptide_acetyltransf"/>
</dbReference>
<evidence type="ECO:0000256" key="4">
    <source>
        <dbReference type="ARBA" id="ARBA00023315"/>
    </source>
</evidence>
<accession>A0A238WG42</accession>
<name>A0A238WG42_9FLAO</name>
<dbReference type="Proteomes" id="UP000198379">
    <property type="component" value="Unassembled WGS sequence"/>
</dbReference>